<keyword evidence="2" id="KW-0812">Transmembrane</keyword>
<reference evidence="3 4" key="1">
    <citation type="journal article" date="2013" name="Mar. Genomics">
        <title>Expression of sulfatases in Rhodopirellula baltica and the diversity of sulfatases in the genus Rhodopirellula.</title>
        <authorList>
            <person name="Wegner C.E."/>
            <person name="Richter-Heitmann T."/>
            <person name="Klindworth A."/>
            <person name="Klockow C."/>
            <person name="Richter M."/>
            <person name="Achstetter T."/>
            <person name="Glockner F.O."/>
            <person name="Harder J."/>
        </authorList>
    </citation>
    <scope>NUCLEOTIDE SEQUENCE [LARGE SCALE GENOMIC DNA]</scope>
    <source>
        <strain evidence="3 4">SH398</strain>
    </source>
</reference>
<dbReference type="Proteomes" id="UP000011996">
    <property type="component" value="Unassembled WGS sequence"/>
</dbReference>
<evidence type="ECO:0000313" key="4">
    <source>
        <dbReference type="Proteomes" id="UP000011996"/>
    </source>
</evidence>
<protein>
    <submittedName>
        <fullName evidence="3">Putative membrane protein</fullName>
    </submittedName>
</protein>
<name>M5SB57_9BACT</name>
<keyword evidence="2" id="KW-0472">Membrane</keyword>
<comment type="caution">
    <text evidence="3">The sequence shown here is derived from an EMBL/GenBank/DDBJ whole genome shotgun (WGS) entry which is preliminary data.</text>
</comment>
<feature type="transmembrane region" description="Helical" evidence="2">
    <location>
        <begin position="402"/>
        <end position="424"/>
    </location>
</feature>
<organism evidence="3 4">
    <name type="scientific">Rhodopirellula europaea SH398</name>
    <dbReference type="NCBI Taxonomy" id="1263868"/>
    <lineage>
        <taxon>Bacteria</taxon>
        <taxon>Pseudomonadati</taxon>
        <taxon>Planctomycetota</taxon>
        <taxon>Planctomycetia</taxon>
        <taxon>Pirellulales</taxon>
        <taxon>Pirellulaceae</taxon>
        <taxon>Rhodopirellula</taxon>
    </lineage>
</organism>
<accession>M5SB57</accession>
<sequence length="430" mass="48949">MNADNFDSNETQHDDHTGKDSVRVLTSDEAIQLLRTGEPLVNCRVNRLMLQGEFTEPVVLERCQLSGLQTQDATFHAEFTLKQCRLRRPRFKRGTVFKGDCNWSGSHFHAFVMNRVTFEKTWKTPRTEFTHNMKVSASVFQAGIKGFSMLFDDWVEWRDCQIADCWDWRSANFSQGFVIESTQIHGDLVLRGTTVSKKLDVSGSKVTGTVDLSKTKLHDFVYLQDLETTESTRFCFANAICDFLHVDPEQLGERLLSEQENNHEQACLEYGLLKRNFSALHRYEEEDWAFYRFKVNQRRSRPLRWFSPLSIFGRLCNYLFLDIGCGYGVQPWRALMFGGFVILLFAGIYAGGISHFADFHPPVSSIEPGGWANRGLFGLLTSVSVFTAGFTGDHLNSATGWVLVPLALEAVVGTVLWGLFIVAFSRKVIR</sequence>
<feature type="transmembrane region" description="Helical" evidence="2">
    <location>
        <begin position="332"/>
        <end position="350"/>
    </location>
</feature>
<dbReference type="AlphaFoldDB" id="M5SB57"/>
<dbReference type="PATRIC" id="fig|1263868.3.peg.4838"/>
<evidence type="ECO:0000256" key="2">
    <source>
        <dbReference type="SAM" id="Phobius"/>
    </source>
</evidence>
<dbReference type="STRING" id="1263868.RESH_04461"/>
<feature type="compositionally biased region" description="Basic and acidic residues" evidence="1">
    <location>
        <begin position="10"/>
        <end position="21"/>
    </location>
</feature>
<dbReference type="Gene3D" id="2.160.20.80">
    <property type="entry name" value="E3 ubiquitin-protein ligase SopA"/>
    <property type="match status" value="1"/>
</dbReference>
<gene>
    <name evidence="3" type="ORF">RESH_04461</name>
</gene>
<feature type="transmembrane region" description="Helical" evidence="2">
    <location>
        <begin position="371"/>
        <end position="390"/>
    </location>
</feature>
<feature type="region of interest" description="Disordered" evidence="1">
    <location>
        <begin position="1"/>
        <end position="21"/>
    </location>
</feature>
<keyword evidence="2" id="KW-1133">Transmembrane helix</keyword>
<evidence type="ECO:0000256" key="1">
    <source>
        <dbReference type="SAM" id="MobiDB-lite"/>
    </source>
</evidence>
<evidence type="ECO:0000313" key="3">
    <source>
        <dbReference type="EMBL" id="EMI24912.1"/>
    </source>
</evidence>
<dbReference type="EMBL" id="ANOF01000144">
    <property type="protein sequence ID" value="EMI24912.1"/>
    <property type="molecule type" value="Genomic_DNA"/>
</dbReference>
<proteinExistence type="predicted"/>